<dbReference type="Proteomes" id="UP000054821">
    <property type="component" value="Unassembled WGS sequence"/>
</dbReference>
<sequence length="196" mass="21463">MQNTEFTCGGGVRTPGGPKVRITKRRIGQLRLLSIIKSSPGTAKARLNGRGRKVCHFIDKRIAGPRRFRGMRYPDRLDRLRELEAGHHLVRFGALVWLARYRKEPRQARHSQQPGVIDWLADACMRAFAGCAGQLAAAIAPSTTPWPAGIWRGNRGVAAIRAGRADMLCSSHGVAETQGRGAADTDWNMEASSIPA</sequence>
<dbReference type="EMBL" id="JPDN02000038">
    <property type="protein sequence ID" value="PON22424.1"/>
    <property type="molecule type" value="Genomic_DNA"/>
</dbReference>
<keyword evidence="2" id="KW-1185">Reference proteome</keyword>
<dbReference type="RefSeq" id="XP_018660311.1">
    <property type="nucleotide sequence ID" value="XM_018806484.1"/>
</dbReference>
<accession>A0A2P4ZDR8</accession>
<protein>
    <submittedName>
        <fullName evidence="1">Uncharacterized protein</fullName>
    </submittedName>
</protein>
<evidence type="ECO:0000313" key="2">
    <source>
        <dbReference type="Proteomes" id="UP000054821"/>
    </source>
</evidence>
<dbReference type="AlphaFoldDB" id="A0A2P4ZDR8"/>
<name>A0A2P4ZDR8_9HYPO</name>
<proteinExistence type="predicted"/>
<organism evidence="1 2">
    <name type="scientific">Trichoderma gamsii</name>
    <dbReference type="NCBI Taxonomy" id="398673"/>
    <lineage>
        <taxon>Eukaryota</taxon>
        <taxon>Fungi</taxon>
        <taxon>Dikarya</taxon>
        <taxon>Ascomycota</taxon>
        <taxon>Pezizomycotina</taxon>
        <taxon>Sordariomycetes</taxon>
        <taxon>Hypocreomycetidae</taxon>
        <taxon>Hypocreales</taxon>
        <taxon>Hypocreaceae</taxon>
        <taxon>Trichoderma</taxon>
    </lineage>
</organism>
<evidence type="ECO:0000313" key="1">
    <source>
        <dbReference type="EMBL" id="PON22424.1"/>
    </source>
</evidence>
<comment type="caution">
    <text evidence="1">The sequence shown here is derived from an EMBL/GenBank/DDBJ whole genome shotgun (WGS) entry which is preliminary data.</text>
</comment>
<gene>
    <name evidence="1" type="ORF">TGAM01_v208705</name>
</gene>
<reference evidence="1 2" key="1">
    <citation type="journal article" date="2016" name="Genome Announc.">
        <title>Draft Whole-Genome Sequence of Trichoderma gamsii T6085, a Promising Biocontrol Agent of Fusarium Head Blight on Wheat.</title>
        <authorList>
            <person name="Baroncelli R."/>
            <person name="Zapparata A."/>
            <person name="Piaggeschi G."/>
            <person name="Sarrocco S."/>
            <person name="Vannacci G."/>
        </authorList>
    </citation>
    <scope>NUCLEOTIDE SEQUENCE [LARGE SCALE GENOMIC DNA]</scope>
    <source>
        <strain evidence="1 2">T6085</strain>
    </source>
</reference>
<dbReference type="GeneID" id="29986567"/>